<accession>A0AAX3B9L1</accession>
<keyword evidence="2" id="KW-0812">Transmembrane</keyword>
<keyword evidence="2" id="KW-0472">Membrane</keyword>
<dbReference type="RefSeq" id="WP_193622013.1">
    <property type="nucleotide sequence ID" value="NZ_JACRYS020000003.1"/>
</dbReference>
<gene>
    <name evidence="3" type="ORF">H7686_0000065</name>
</gene>
<evidence type="ECO:0000256" key="1">
    <source>
        <dbReference type="SAM" id="Coils"/>
    </source>
</evidence>
<feature type="coiled-coil region" evidence="1">
    <location>
        <begin position="838"/>
        <end position="865"/>
    </location>
</feature>
<keyword evidence="1" id="KW-0175">Coiled coil</keyword>
<name>A0AAX3B9L1_9MOLU</name>
<keyword evidence="4" id="KW-1185">Reference proteome</keyword>
<evidence type="ECO:0000256" key="2">
    <source>
        <dbReference type="SAM" id="Phobius"/>
    </source>
</evidence>
<dbReference type="KEGG" id="pphy:H7686_0000065"/>
<proteinExistence type="predicted"/>
<dbReference type="Proteomes" id="UP000769022">
    <property type="component" value="Chromosome"/>
</dbReference>
<evidence type="ECO:0000313" key="4">
    <source>
        <dbReference type="Proteomes" id="UP000769022"/>
    </source>
</evidence>
<feature type="coiled-coil region" evidence="1">
    <location>
        <begin position="210"/>
        <end position="237"/>
    </location>
</feature>
<organism evidence="3 4">
    <name type="scientific">Candidatus Phytoplasma asiaticum</name>
    <dbReference type="NCBI Taxonomy" id="2763338"/>
    <lineage>
        <taxon>Bacteria</taxon>
        <taxon>Bacillati</taxon>
        <taxon>Mycoplasmatota</taxon>
        <taxon>Mollicutes</taxon>
        <taxon>Acholeplasmatales</taxon>
        <taxon>Acholeplasmataceae</taxon>
        <taxon>Candidatus Phytoplasma</taxon>
        <taxon>16SrII (Peanut WB group)</taxon>
    </lineage>
</organism>
<sequence length="1018" mass="126162">MRQKKFKNDDINCLDNVKNYDPIIDLLIQKIINLCQEIQQINLFDDNYMKDFLIFLSIYSANPHTNLTPQFASNIPQLNVDYHYNVDNLKQQLSKNLEKSKLITINKEIYLNQEFIKRKQQSVLQKDRIITEYNIQKDKLNCKYHLALEKLNLLENEVHKEQMEQNDFFTEQYFQANQKYQKNISDIYDFFHQKIIILNQKIKQLKDIFNHSLENMKNFYKKQIQQTQEQQKQKEIDFTKEIKNSFNLLQRKIEIHNKIFDQLKSEFIEKKEIIFKKKHNIWNQGIMGFFFIQPMFINSYPIMTNLMRDFFVYQRMYSMRLYEWRFQYMKFKFIYNKNVNIVEYNKQIFQKIKNFKINNFDSIQKQEHKLIYNNYLQKIDNLEVDLTLLKIKKKYGIIREEVINEQHKQKLSYEHLRKNFILIEKLNDIQYQKDILLLHNQNQERKFLLKMQLQMTKIPLKTKYDREILQNLQEIQKLQEKLSNLHYHQEYEINLKNIIYKQKKQNYFYKVEIPKIKIRDIVAKNNFIKQKNLINAILFNNYLNKQNQTHFKILQQIKEQFDLFWHLYLKTINNSFSMIHLHLIYKLNKIFVEKVIEEHFKYLYLLKINVIDLRLNKIKQQINLNKVILNFYNQNISFISVLMHRMKLKNLDKNTKFLVFFEQKMKIYENIGNFFKKKMKYLEYQQNKHQQSKDQMINKLKQQQNFFVQNNNLLQYQMFKLTVKLKSFSNSKFWHRILSSFYLNKMKKKWLYYYEHLESPRIFFMQEYNDIKEEIFNIQKNQSEEKHFLLKESEYIIDCISQVFFDITRIMHDDSLNEIIIKYQKQEKQIRHEISLYEKQNKLKLKEMKRQIDLIQDNLKDSLTEIDQDFITQKQKIKLTYDNKNKKINSEYKNQLYLYQKYLKDQNHRNNLFKVQQNEEIDKILFQHWKKQKEIIANNNRLLDRINKIKVYQQFKIKNILFFKKTRLIILKFFWWYKFYQNKRILQKDYKKNLIILKKKMVIKFMQLYKKLIQIFGI</sequence>
<evidence type="ECO:0000313" key="3">
    <source>
        <dbReference type="EMBL" id="UQV27229.1"/>
    </source>
</evidence>
<dbReference type="EMBL" id="CP097206">
    <property type="protein sequence ID" value="UQV27229.1"/>
    <property type="molecule type" value="Genomic_DNA"/>
</dbReference>
<feature type="coiled-coil region" evidence="1">
    <location>
        <begin position="365"/>
        <end position="392"/>
    </location>
</feature>
<keyword evidence="2" id="KW-1133">Transmembrane helix</keyword>
<feature type="transmembrane region" description="Helical" evidence="2">
    <location>
        <begin position="281"/>
        <end position="303"/>
    </location>
</feature>
<protein>
    <submittedName>
        <fullName evidence="3">Uncharacterized protein</fullName>
    </submittedName>
</protein>
<reference evidence="3 4" key="1">
    <citation type="submission" date="2022-05" db="EMBL/GenBank/DDBJ databases">
        <title>'Parthenium hysterophorus' phyllody phytoplasma strain PR34.</title>
        <authorList>
            <person name="Kirdat K."/>
            <person name="Tiwarekar B."/>
            <person name="Yadav A."/>
        </authorList>
    </citation>
    <scope>NUCLEOTIDE SEQUENCE [LARGE SCALE GENOMIC DNA]</scope>
    <source>
        <strain evidence="3 4">PR34</strain>
    </source>
</reference>
<feature type="coiled-coil region" evidence="1">
    <location>
        <begin position="137"/>
        <end position="164"/>
    </location>
</feature>
<dbReference type="AlphaFoldDB" id="A0AAX3B9L1"/>